<gene>
    <name evidence="7" type="ORF">MARPO_0064s0096</name>
</gene>
<dbReference type="PANTHER" id="PTHR48182:SF2">
    <property type="entry name" value="PROTEIN SERAC1"/>
    <property type="match status" value="1"/>
</dbReference>
<dbReference type="Proteomes" id="UP000244005">
    <property type="component" value="Unassembled WGS sequence"/>
</dbReference>
<dbReference type="Gene3D" id="3.40.50.1820">
    <property type="entry name" value="alpha/beta hydrolase"/>
    <property type="match status" value="1"/>
</dbReference>
<name>A0A2R6WRE2_MARPO</name>
<evidence type="ECO:0000256" key="5">
    <source>
        <dbReference type="ARBA" id="ARBA00023128"/>
    </source>
</evidence>
<evidence type="ECO:0000256" key="2">
    <source>
        <dbReference type="ARBA" id="ARBA00004240"/>
    </source>
</evidence>
<reference evidence="8" key="1">
    <citation type="journal article" date="2017" name="Cell">
        <title>Insights into land plant evolution garnered from the Marchantia polymorpha genome.</title>
        <authorList>
            <person name="Bowman J.L."/>
            <person name="Kohchi T."/>
            <person name="Yamato K.T."/>
            <person name="Jenkins J."/>
            <person name="Shu S."/>
            <person name="Ishizaki K."/>
            <person name="Yamaoka S."/>
            <person name="Nishihama R."/>
            <person name="Nakamura Y."/>
            <person name="Berger F."/>
            <person name="Adam C."/>
            <person name="Aki S.S."/>
            <person name="Althoff F."/>
            <person name="Araki T."/>
            <person name="Arteaga-Vazquez M.A."/>
            <person name="Balasubrmanian S."/>
            <person name="Barry K."/>
            <person name="Bauer D."/>
            <person name="Boehm C.R."/>
            <person name="Briginshaw L."/>
            <person name="Caballero-Perez J."/>
            <person name="Catarino B."/>
            <person name="Chen F."/>
            <person name="Chiyoda S."/>
            <person name="Chovatia M."/>
            <person name="Davies K.M."/>
            <person name="Delmans M."/>
            <person name="Demura T."/>
            <person name="Dierschke T."/>
            <person name="Dolan L."/>
            <person name="Dorantes-Acosta A.E."/>
            <person name="Eklund D.M."/>
            <person name="Florent S.N."/>
            <person name="Flores-Sandoval E."/>
            <person name="Fujiyama A."/>
            <person name="Fukuzawa H."/>
            <person name="Galik B."/>
            <person name="Grimanelli D."/>
            <person name="Grimwood J."/>
            <person name="Grossniklaus U."/>
            <person name="Hamada T."/>
            <person name="Haseloff J."/>
            <person name="Hetherington A.J."/>
            <person name="Higo A."/>
            <person name="Hirakawa Y."/>
            <person name="Hundley H.N."/>
            <person name="Ikeda Y."/>
            <person name="Inoue K."/>
            <person name="Inoue S.I."/>
            <person name="Ishida S."/>
            <person name="Jia Q."/>
            <person name="Kakita M."/>
            <person name="Kanazawa T."/>
            <person name="Kawai Y."/>
            <person name="Kawashima T."/>
            <person name="Kennedy M."/>
            <person name="Kinose K."/>
            <person name="Kinoshita T."/>
            <person name="Kohara Y."/>
            <person name="Koide E."/>
            <person name="Komatsu K."/>
            <person name="Kopischke S."/>
            <person name="Kubo M."/>
            <person name="Kyozuka J."/>
            <person name="Lagercrantz U."/>
            <person name="Lin S.S."/>
            <person name="Lindquist E."/>
            <person name="Lipzen A.M."/>
            <person name="Lu C.W."/>
            <person name="De Luna E."/>
            <person name="Martienssen R.A."/>
            <person name="Minamino N."/>
            <person name="Mizutani M."/>
            <person name="Mizutani M."/>
            <person name="Mochizuki N."/>
            <person name="Monte I."/>
            <person name="Mosher R."/>
            <person name="Nagasaki H."/>
            <person name="Nakagami H."/>
            <person name="Naramoto S."/>
            <person name="Nishitani K."/>
            <person name="Ohtani M."/>
            <person name="Okamoto T."/>
            <person name="Okumura M."/>
            <person name="Phillips J."/>
            <person name="Pollak B."/>
            <person name="Reinders A."/>
            <person name="Rovekamp M."/>
            <person name="Sano R."/>
            <person name="Sawa S."/>
            <person name="Schmid M.W."/>
            <person name="Shirakawa M."/>
            <person name="Solano R."/>
            <person name="Spunde A."/>
            <person name="Suetsugu N."/>
            <person name="Sugano S."/>
            <person name="Sugiyama A."/>
            <person name="Sun R."/>
            <person name="Suzuki Y."/>
            <person name="Takenaka M."/>
            <person name="Takezawa D."/>
            <person name="Tomogane H."/>
            <person name="Tsuzuki M."/>
            <person name="Ueda T."/>
            <person name="Umeda M."/>
            <person name="Ward J.M."/>
            <person name="Watanabe Y."/>
            <person name="Yazaki K."/>
            <person name="Yokoyama R."/>
            <person name="Yoshitake Y."/>
            <person name="Yotsui I."/>
            <person name="Zachgo S."/>
            <person name="Schmutz J."/>
        </authorList>
    </citation>
    <scope>NUCLEOTIDE SEQUENCE [LARGE SCALE GENOMIC DNA]</scope>
    <source>
        <strain evidence="8">Tak-1</strain>
    </source>
</reference>
<dbReference type="SUPFAM" id="SSF53474">
    <property type="entry name" value="alpha/beta-Hydrolases"/>
    <property type="match status" value="1"/>
</dbReference>
<dbReference type="InterPro" id="IPR029058">
    <property type="entry name" value="AB_hydrolase_fold"/>
</dbReference>
<keyword evidence="6" id="KW-0472">Membrane</keyword>
<keyword evidence="4" id="KW-0256">Endoplasmic reticulum</keyword>
<evidence type="ECO:0000313" key="8">
    <source>
        <dbReference type="Proteomes" id="UP000244005"/>
    </source>
</evidence>
<evidence type="ECO:0000256" key="1">
    <source>
        <dbReference type="ARBA" id="ARBA00004173"/>
    </source>
</evidence>
<evidence type="ECO:0000256" key="6">
    <source>
        <dbReference type="ARBA" id="ARBA00023136"/>
    </source>
</evidence>
<dbReference type="OrthoDB" id="427518at2759"/>
<comment type="subcellular location">
    <subcellularLocation>
        <location evidence="2">Endoplasmic reticulum</location>
    </subcellularLocation>
    <subcellularLocation>
        <location evidence="3">Membrane</location>
    </subcellularLocation>
    <subcellularLocation>
        <location evidence="1">Mitochondrion</location>
    </subcellularLocation>
</comment>
<dbReference type="InterPro" id="IPR052374">
    <property type="entry name" value="SERAC1"/>
</dbReference>
<dbReference type="PANTHER" id="PTHR48182">
    <property type="entry name" value="PROTEIN SERAC1"/>
    <property type="match status" value="1"/>
</dbReference>
<dbReference type="GO" id="GO:0005783">
    <property type="term" value="C:endoplasmic reticulum"/>
    <property type="evidence" value="ECO:0007669"/>
    <property type="project" value="UniProtKB-SubCell"/>
</dbReference>
<organism evidence="7 8">
    <name type="scientific">Marchantia polymorpha</name>
    <name type="common">Common liverwort</name>
    <name type="synonym">Marchantia aquatica</name>
    <dbReference type="NCBI Taxonomy" id="3197"/>
    <lineage>
        <taxon>Eukaryota</taxon>
        <taxon>Viridiplantae</taxon>
        <taxon>Streptophyta</taxon>
        <taxon>Embryophyta</taxon>
        <taxon>Marchantiophyta</taxon>
        <taxon>Marchantiopsida</taxon>
        <taxon>Marchantiidae</taxon>
        <taxon>Marchantiales</taxon>
        <taxon>Marchantiaceae</taxon>
        <taxon>Marchantia</taxon>
    </lineage>
</organism>
<dbReference type="EMBL" id="KZ772736">
    <property type="protein sequence ID" value="PTQ36421.1"/>
    <property type="molecule type" value="Genomic_DNA"/>
</dbReference>
<proteinExistence type="predicted"/>
<dbReference type="Gramene" id="Mp8g01020.1">
    <property type="protein sequence ID" value="Mp8g01020.1.cds"/>
    <property type="gene ID" value="Mp8g01020"/>
</dbReference>
<accession>A0A2R6WRE2</accession>
<sequence length="297" mass="33245">MTSFQAVNFWCKLHGPGEKRVHRSSFLRSSFVQSAVHVFLHCLGKLNEGCTKSIRARVTAIVSKRASITQVKYNVSAPCGFGHCRAEATLYELYKPGGQSLLDIVFFHGLQLSHTSDAHESTWRSRGSQKEVWPMTWLPEEFPRTRILSVNYDAYIKTSAEHGTLDLHNTAESLIKNLISAGVGQHPVILVGHTYGGSVIKQLCYMVHISQSLKGKKAGILNCVKGVFFYGMPHRGSSFFWSPNGTHHRELASASPLLDYVKVLCVESARLHEYFDSFRVTTSGALLESENRDLLRF</sequence>
<keyword evidence="5" id="KW-0496">Mitochondrion</keyword>
<evidence type="ECO:0008006" key="9">
    <source>
        <dbReference type="Google" id="ProtNLM"/>
    </source>
</evidence>
<evidence type="ECO:0000256" key="3">
    <source>
        <dbReference type="ARBA" id="ARBA00004370"/>
    </source>
</evidence>
<protein>
    <recommendedName>
        <fullName evidence="9">GPI inositol-deacylase</fullName>
    </recommendedName>
</protein>
<dbReference type="GO" id="GO:0016020">
    <property type="term" value="C:membrane"/>
    <property type="evidence" value="ECO:0007669"/>
    <property type="project" value="UniProtKB-SubCell"/>
</dbReference>
<evidence type="ECO:0000313" key="7">
    <source>
        <dbReference type="EMBL" id="PTQ36421.1"/>
    </source>
</evidence>
<dbReference type="GO" id="GO:0005739">
    <property type="term" value="C:mitochondrion"/>
    <property type="evidence" value="ECO:0007669"/>
    <property type="project" value="UniProtKB-SubCell"/>
</dbReference>
<evidence type="ECO:0000256" key="4">
    <source>
        <dbReference type="ARBA" id="ARBA00022824"/>
    </source>
</evidence>
<keyword evidence="8" id="KW-1185">Reference proteome</keyword>
<dbReference type="AlphaFoldDB" id="A0A2R6WRE2"/>